<dbReference type="PANTHER" id="PTHR33431">
    <property type="entry name" value="ENABLED-LIKE PROTEIN (DUF1635)"/>
    <property type="match status" value="1"/>
</dbReference>
<feature type="region of interest" description="Disordered" evidence="1">
    <location>
        <begin position="184"/>
        <end position="210"/>
    </location>
</feature>
<protein>
    <submittedName>
        <fullName evidence="2">Uncharacterized protein</fullName>
    </submittedName>
</protein>
<accession>A0AAV1B4I0</accession>
<dbReference type="EMBL" id="OX451741">
    <property type="protein sequence ID" value="CAI8616348.1"/>
    <property type="molecule type" value="Genomic_DNA"/>
</dbReference>
<feature type="region of interest" description="Disordered" evidence="1">
    <location>
        <begin position="234"/>
        <end position="257"/>
    </location>
</feature>
<organism evidence="2 3">
    <name type="scientific">Vicia faba</name>
    <name type="common">Broad bean</name>
    <name type="synonym">Faba vulgaris</name>
    <dbReference type="NCBI Taxonomy" id="3906"/>
    <lineage>
        <taxon>Eukaryota</taxon>
        <taxon>Viridiplantae</taxon>
        <taxon>Streptophyta</taxon>
        <taxon>Embryophyta</taxon>
        <taxon>Tracheophyta</taxon>
        <taxon>Spermatophyta</taxon>
        <taxon>Magnoliopsida</taxon>
        <taxon>eudicotyledons</taxon>
        <taxon>Gunneridae</taxon>
        <taxon>Pentapetalae</taxon>
        <taxon>rosids</taxon>
        <taxon>fabids</taxon>
        <taxon>Fabales</taxon>
        <taxon>Fabaceae</taxon>
        <taxon>Papilionoideae</taxon>
        <taxon>50 kb inversion clade</taxon>
        <taxon>NPAAA clade</taxon>
        <taxon>Hologalegina</taxon>
        <taxon>IRL clade</taxon>
        <taxon>Fabeae</taxon>
        <taxon>Vicia</taxon>
    </lineage>
</organism>
<dbReference type="AlphaFoldDB" id="A0AAV1B4I0"/>
<dbReference type="PANTHER" id="PTHR33431:SF3">
    <property type="entry name" value="ENABLED-LIKE PROTEIN (DUF1635)"/>
    <property type="match status" value="1"/>
</dbReference>
<evidence type="ECO:0000256" key="1">
    <source>
        <dbReference type="SAM" id="MobiDB-lite"/>
    </source>
</evidence>
<keyword evidence="3" id="KW-1185">Reference proteome</keyword>
<sequence length="257" mass="29605">MDNQQRSPLLTWAYFCQGKSMEELKQSLIYTTMELEQTRATVQEELRKRDEQLLNLKDILNKVIRERDEAHEKCQRLFLDKLLFQQQQQQQQHQKQQKQDPLSGISSVEDEHKRGIEFSNNNGLSSSDCEESTVSSPTEQQPTMMIELIAKDKPLPEKGKLLQAVMKAGPLLQTLLLAGPLPQWRHPPPPLETFEIPPVTIPSPTQQQQQQQQQILQQDSSFVNTNCGRFSSRKRVFSEGSDSPSADNNKYQRIVLH</sequence>
<gene>
    <name evidence="2" type="ORF">VFH_VI024640</name>
</gene>
<name>A0AAV1B4I0_VICFA</name>
<dbReference type="Pfam" id="PF07795">
    <property type="entry name" value="DUF1635"/>
    <property type="match status" value="1"/>
</dbReference>
<reference evidence="2 3" key="1">
    <citation type="submission" date="2023-01" db="EMBL/GenBank/DDBJ databases">
        <authorList>
            <person name="Kreplak J."/>
        </authorList>
    </citation>
    <scope>NUCLEOTIDE SEQUENCE [LARGE SCALE GENOMIC DNA]</scope>
</reference>
<feature type="region of interest" description="Disordered" evidence="1">
    <location>
        <begin position="117"/>
        <end position="142"/>
    </location>
</feature>
<evidence type="ECO:0000313" key="3">
    <source>
        <dbReference type="Proteomes" id="UP001157006"/>
    </source>
</evidence>
<proteinExistence type="predicted"/>
<feature type="compositionally biased region" description="Polar residues" evidence="1">
    <location>
        <begin position="240"/>
        <end position="251"/>
    </location>
</feature>
<dbReference type="InterPro" id="IPR012862">
    <property type="entry name" value="DUF1635"/>
</dbReference>
<dbReference type="Proteomes" id="UP001157006">
    <property type="component" value="Chromosome 6"/>
</dbReference>
<evidence type="ECO:0000313" key="2">
    <source>
        <dbReference type="EMBL" id="CAI8616348.1"/>
    </source>
</evidence>